<dbReference type="Proteomes" id="UP001165667">
    <property type="component" value="Unassembled WGS sequence"/>
</dbReference>
<evidence type="ECO:0000313" key="1">
    <source>
        <dbReference type="EMBL" id="MCW6511724.1"/>
    </source>
</evidence>
<dbReference type="RefSeq" id="WP_282588101.1">
    <property type="nucleotide sequence ID" value="NZ_JAMOIM010000031.1"/>
</dbReference>
<proteinExistence type="predicted"/>
<evidence type="ECO:0000313" key="2">
    <source>
        <dbReference type="Proteomes" id="UP001165667"/>
    </source>
</evidence>
<dbReference type="EMBL" id="JAMOIM010000031">
    <property type="protein sequence ID" value="MCW6511724.1"/>
    <property type="molecule type" value="Genomic_DNA"/>
</dbReference>
<accession>A0AA41Z0Y1</accession>
<keyword evidence="2" id="KW-1185">Reference proteome</keyword>
<dbReference type="AlphaFoldDB" id="A0AA41Z0Y1"/>
<reference evidence="1" key="1">
    <citation type="submission" date="2022-05" db="EMBL/GenBank/DDBJ databases">
        <authorList>
            <person name="Pankratov T."/>
        </authorList>
    </citation>
    <scope>NUCLEOTIDE SEQUENCE</scope>
    <source>
        <strain evidence="1">BP6-180914</strain>
    </source>
</reference>
<organism evidence="1 2">
    <name type="scientific">Lichenifustis flavocetrariae</name>
    <dbReference type="NCBI Taxonomy" id="2949735"/>
    <lineage>
        <taxon>Bacteria</taxon>
        <taxon>Pseudomonadati</taxon>
        <taxon>Pseudomonadota</taxon>
        <taxon>Alphaproteobacteria</taxon>
        <taxon>Hyphomicrobiales</taxon>
        <taxon>Lichenihabitantaceae</taxon>
        <taxon>Lichenifustis</taxon>
    </lineage>
</organism>
<name>A0AA41Z0Y1_9HYPH</name>
<protein>
    <submittedName>
        <fullName evidence="1">Uncharacterized protein</fullName>
    </submittedName>
</protein>
<comment type="caution">
    <text evidence="1">The sequence shown here is derived from an EMBL/GenBank/DDBJ whole genome shotgun (WGS) entry which is preliminary data.</text>
</comment>
<sequence>MTDTNRRLSPGAQRVREQRLALLDAHRWPQFGGTALDRKPPPVFAAGRDEQPHGSAFLGIMRCTGTDRIGARLHHPVRVISEMIAAHPVAHLRAINAVRYGETYLEDTGGFGLATSGWDDWTLEPIPSDTPVAPYSPVTIAADVLTVALPPGLTVRQFHAAVTRAIKATALHLYVRTRSGEDCCTLSVTSPERLCRATNDPLAGGGPVEDLHLVDPQHDLRRLIRVVENVVATAAKASPSGPNAG</sequence>
<gene>
    <name evidence="1" type="ORF">M8523_27540</name>
</gene>